<organism evidence="1">
    <name type="scientific">Tanacetum cinerariifolium</name>
    <name type="common">Dalmatian daisy</name>
    <name type="synonym">Chrysanthemum cinerariifolium</name>
    <dbReference type="NCBI Taxonomy" id="118510"/>
    <lineage>
        <taxon>Eukaryota</taxon>
        <taxon>Viridiplantae</taxon>
        <taxon>Streptophyta</taxon>
        <taxon>Embryophyta</taxon>
        <taxon>Tracheophyta</taxon>
        <taxon>Spermatophyta</taxon>
        <taxon>Magnoliopsida</taxon>
        <taxon>eudicotyledons</taxon>
        <taxon>Gunneridae</taxon>
        <taxon>Pentapetalae</taxon>
        <taxon>asterids</taxon>
        <taxon>campanulids</taxon>
        <taxon>Asterales</taxon>
        <taxon>Asteraceae</taxon>
        <taxon>Asteroideae</taxon>
        <taxon>Anthemideae</taxon>
        <taxon>Anthemidinae</taxon>
        <taxon>Tanacetum</taxon>
    </lineage>
</organism>
<protein>
    <submittedName>
        <fullName evidence="1">Uncharacterized protein</fullName>
    </submittedName>
</protein>
<evidence type="ECO:0000313" key="1">
    <source>
        <dbReference type="EMBL" id="GFD01655.1"/>
    </source>
</evidence>
<gene>
    <name evidence="1" type="ORF">Tci_873624</name>
</gene>
<reference evidence="1" key="1">
    <citation type="journal article" date="2019" name="Sci. Rep.">
        <title>Draft genome of Tanacetum cinerariifolium, the natural source of mosquito coil.</title>
        <authorList>
            <person name="Yamashiro T."/>
            <person name="Shiraishi A."/>
            <person name="Satake H."/>
            <person name="Nakayama K."/>
        </authorList>
    </citation>
    <scope>NUCLEOTIDE SEQUENCE</scope>
</reference>
<comment type="caution">
    <text evidence="1">The sequence shown here is derived from an EMBL/GenBank/DDBJ whole genome shotgun (WGS) entry which is preliminary data.</text>
</comment>
<proteinExistence type="predicted"/>
<dbReference type="EMBL" id="BKCJ011192729">
    <property type="protein sequence ID" value="GFD01655.1"/>
    <property type="molecule type" value="Genomic_DNA"/>
</dbReference>
<name>A0A699SU94_TANCI</name>
<sequence length="75" mass="8097">MACDAVSRLCQHNSSRVLVMSTSTYVDSETITQPDEAQSSQVSVPLPDDPYVAVRQAQLVVTDTESEPEEAPSKA</sequence>
<dbReference type="AlphaFoldDB" id="A0A699SU94"/>
<accession>A0A699SU94</accession>